<accession>F8E0Y8</accession>
<dbReference type="Pfam" id="PF21853">
    <property type="entry name" value="DUF6912"/>
    <property type="match status" value="1"/>
</dbReference>
<dbReference type="AlphaFoldDB" id="F8E0Y8"/>
<gene>
    <name evidence="1" type="ordered locus">CRES_1715</name>
</gene>
<dbReference type="STRING" id="662755.CRES_1715"/>
<protein>
    <submittedName>
        <fullName evidence="1">Uncharacterized protein</fullName>
    </submittedName>
</protein>
<proteinExistence type="predicted"/>
<dbReference type="KEGG" id="crd:CRES_1715"/>
<dbReference type="eggNOG" id="ENOG5032URV">
    <property type="taxonomic scope" value="Bacteria"/>
</dbReference>
<keyword evidence="2" id="KW-1185">Reference proteome</keyword>
<dbReference type="HOGENOM" id="CLU_108513_0_0_11"/>
<dbReference type="EMBL" id="CP002857">
    <property type="protein sequence ID" value="AEI10067.1"/>
    <property type="molecule type" value="Genomic_DNA"/>
</dbReference>
<dbReference type="Proteomes" id="UP000000492">
    <property type="component" value="Chromosome"/>
</dbReference>
<reference evidence="1 2" key="1">
    <citation type="journal article" date="2012" name="BMC Genomics">
        <title>Complete genome sequence, lifestyle, and multi-drug resistance of the human pathogen Corynebacterium resistens DSM 45100 isolated from blood samples of a leukemia patient.</title>
        <authorList>
            <person name="Schroder J."/>
            <person name="Maus I."/>
            <person name="Meyer K."/>
            <person name="Wordemann S."/>
            <person name="Blom J."/>
            <person name="Jaenicke S."/>
            <person name="Schneider J."/>
            <person name="Trost E."/>
            <person name="Tauch A."/>
        </authorList>
    </citation>
    <scope>NUCLEOTIDE SEQUENCE [LARGE SCALE GENOMIC DNA]</scope>
    <source>
        <strain evidence="2">DSM 45100 / JCM 12819 / CCUG 50093 / GTC 2026 / SICGH 158</strain>
    </source>
</reference>
<dbReference type="InterPro" id="IPR054206">
    <property type="entry name" value="DUF6912"/>
</dbReference>
<name>F8E0Y8_CORRG</name>
<evidence type="ECO:0000313" key="2">
    <source>
        <dbReference type="Proteomes" id="UP000000492"/>
    </source>
</evidence>
<evidence type="ECO:0000313" key="1">
    <source>
        <dbReference type="EMBL" id="AEI10067.1"/>
    </source>
</evidence>
<organism evidence="1 2">
    <name type="scientific">Corynebacterium resistens (strain DSM 45100 / JCM 12819 / GTC 2026 / SICGH 158)</name>
    <dbReference type="NCBI Taxonomy" id="662755"/>
    <lineage>
        <taxon>Bacteria</taxon>
        <taxon>Bacillati</taxon>
        <taxon>Actinomycetota</taxon>
        <taxon>Actinomycetes</taxon>
        <taxon>Mycobacteriales</taxon>
        <taxon>Corynebacteriaceae</taxon>
        <taxon>Corynebacterium</taxon>
    </lineage>
</organism>
<sequence>MSDTMRVYIPATFDILAALHREGEHPVRSAVAFALTPAVREFYIGGDEEELAYSAFLDAAKASLRLLSIGDEQRFPHRRVVISADVDSAAVTLHPEDGESVVRLNPPRITVSQLAAIHVDDADAEAATSKAIELIDAADLGDEDAELALGDCEDNLMSWYDCKELPFLVELM</sequence>